<dbReference type="Proteomes" id="UP000252706">
    <property type="component" value="Unassembled WGS sequence"/>
</dbReference>
<evidence type="ECO:0008006" key="3">
    <source>
        <dbReference type="Google" id="ProtNLM"/>
    </source>
</evidence>
<dbReference type="AlphaFoldDB" id="A0A366WN13"/>
<proteinExistence type="predicted"/>
<name>A0A366WN13_9RHOB</name>
<gene>
    <name evidence="1" type="ORF">DS909_18540</name>
</gene>
<evidence type="ECO:0000313" key="1">
    <source>
        <dbReference type="EMBL" id="RBW51588.1"/>
    </source>
</evidence>
<evidence type="ECO:0000313" key="2">
    <source>
        <dbReference type="Proteomes" id="UP000252706"/>
    </source>
</evidence>
<comment type="caution">
    <text evidence="1">The sequence shown here is derived from an EMBL/GenBank/DDBJ whole genome shotgun (WGS) entry which is preliminary data.</text>
</comment>
<dbReference type="OrthoDB" id="7863719at2"/>
<organism evidence="1 2">
    <name type="scientific">Phaeobacter gallaeciensis</name>
    <dbReference type="NCBI Taxonomy" id="60890"/>
    <lineage>
        <taxon>Bacteria</taxon>
        <taxon>Pseudomonadati</taxon>
        <taxon>Pseudomonadota</taxon>
        <taxon>Alphaproteobacteria</taxon>
        <taxon>Rhodobacterales</taxon>
        <taxon>Roseobacteraceae</taxon>
        <taxon>Phaeobacter</taxon>
    </lineage>
</organism>
<accession>A0A366WN13</accession>
<sequence>MADEDLDLLFSQARDSRDAMPSDLVTRMLQDADAVQVEICAPSIPEQARPHRGLWAQVQQALGGWAGLSGLATACAAGVWIGLAPPDFLPDPVELVLQQQMEADLFQETGLGIFLTEEG</sequence>
<reference evidence="1 2" key="1">
    <citation type="submission" date="2018-07" db="EMBL/GenBank/DDBJ databases">
        <title>Modular assembly of carbohydrate-degrading microbial communities in the ocean.</title>
        <authorList>
            <person name="Enke T.N."/>
            <person name="Datta M.S."/>
            <person name="Schwartzman J.A."/>
            <person name="Cermak N."/>
            <person name="Schmitz D.A."/>
            <person name="Barrere J."/>
            <person name="Cordero O.X."/>
        </authorList>
    </citation>
    <scope>NUCLEOTIDE SEQUENCE [LARGE SCALE GENOMIC DNA]</scope>
    <source>
        <strain evidence="1 2">C3M10</strain>
    </source>
</reference>
<protein>
    <recommendedName>
        <fullName evidence="3">Dihydroorotate dehydrogenase</fullName>
    </recommendedName>
</protein>
<dbReference type="EMBL" id="QOCE01000045">
    <property type="protein sequence ID" value="RBW51588.1"/>
    <property type="molecule type" value="Genomic_DNA"/>
</dbReference>
<dbReference type="RefSeq" id="WP_113824942.1">
    <property type="nucleotide sequence ID" value="NZ_QOCE01000045.1"/>
</dbReference>